<dbReference type="InterPro" id="IPR051487">
    <property type="entry name" value="Ser/Thr_Proteases_Immune/Dev"/>
</dbReference>
<evidence type="ECO:0000256" key="2">
    <source>
        <dbReference type="ARBA" id="ARBA00023157"/>
    </source>
</evidence>
<protein>
    <recommendedName>
        <fullName evidence="6">Peptidase S1 domain-containing protein</fullName>
    </recommendedName>
</protein>
<dbReference type="InterPro" id="IPR001254">
    <property type="entry name" value="Trypsin_dom"/>
</dbReference>
<dbReference type="OrthoDB" id="6629601at2759"/>
<organism evidence="7 8">
    <name type="scientific">Laodelphax striatellus</name>
    <name type="common">Small brown planthopper</name>
    <name type="synonym">Delphax striatella</name>
    <dbReference type="NCBI Taxonomy" id="195883"/>
    <lineage>
        <taxon>Eukaryota</taxon>
        <taxon>Metazoa</taxon>
        <taxon>Ecdysozoa</taxon>
        <taxon>Arthropoda</taxon>
        <taxon>Hexapoda</taxon>
        <taxon>Insecta</taxon>
        <taxon>Pterygota</taxon>
        <taxon>Neoptera</taxon>
        <taxon>Paraneoptera</taxon>
        <taxon>Hemiptera</taxon>
        <taxon>Auchenorrhyncha</taxon>
        <taxon>Fulgoroidea</taxon>
        <taxon>Delphacidae</taxon>
        <taxon>Criomorphinae</taxon>
        <taxon>Laodelphax</taxon>
    </lineage>
</organism>
<feature type="domain" description="Peptidase S1" evidence="6">
    <location>
        <begin position="62"/>
        <end position="335"/>
    </location>
</feature>
<dbReference type="EMBL" id="QKKF02010000">
    <property type="protein sequence ID" value="RZF45063.1"/>
    <property type="molecule type" value="Genomic_DNA"/>
</dbReference>
<dbReference type="GO" id="GO:0004252">
    <property type="term" value="F:serine-type endopeptidase activity"/>
    <property type="evidence" value="ECO:0007669"/>
    <property type="project" value="InterPro"/>
</dbReference>
<dbReference type="PROSITE" id="PS00135">
    <property type="entry name" value="TRYPSIN_SER"/>
    <property type="match status" value="1"/>
</dbReference>
<dbReference type="PRINTS" id="PR00722">
    <property type="entry name" value="CHYMOTRYPSIN"/>
</dbReference>
<proteinExistence type="inferred from homology"/>
<dbReference type="STRING" id="195883.A0A482XGX9"/>
<evidence type="ECO:0000313" key="8">
    <source>
        <dbReference type="Proteomes" id="UP000291343"/>
    </source>
</evidence>
<reference evidence="7 8" key="1">
    <citation type="journal article" date="2017" name="Gigascience">
        <title>Genome sequence of the small brown planthopper, Laodelphax striatellus.</title>
        <authorList>
            <person name="Zhu J."/>
            <person name="Jiang F."/>
            <person name="Wang X."/>
            <person name="Yang P."/>
            <person name="Bao Y."/>
            <person name="Zhao W."/>
            <person name="Wang W."/>
            <person name="Lu H."/>
            <person name="Wang Q."/>
            <person name="Cui N."/>
            <person name="Li J."/>
            <person name="Chen X."/>
            <person name="Luo L."/>
            <person name="Yu J."/>
            <person name="Kang L."/>
            <person name="Cui F."/>
        </authorList>
    </citation>
    <scope>NUCLEOTIDE SEQUENCE [LARGE SCALE GENOMIC DNA]</scope>
    <source>
        <strain evidence="7">Lst14</strain>
    </source>
</reference>
<dbReference type="PANTHER" id="PTHR24256">
    <property type="entry name" value="TRYPTASE-RELATED"/>
    <property type="match status" value="1"/>
</dbReference>
<dbReference type="SMR" id="A0A482XGX9"/>
<dbReference type="InterPro" id="IPR043504">
    <property type="entry name" value="Peptidase_S1_PA_chymotrypsin"/>
</dbReference>
<dbReference type="AlphaFoldDB" id="A0A482XGX9"/>
<evidence type="ECO:0000256" key="3">
    <source>
        <dbReference type="ARBA" id="ARBA00023180"/>
    </source>
</evidence>
<dbReference type="SMART" id="SM00020">
    <property type="entry name" value="Tryp_SPc"/>
    <property type="match status" value="1"/>
</dbReference>
<comment type="caution">
    <text evidence="7">The sequence shown here is derived from an EMBL/GenBank/DDBJ whole genome shotgun (WGS) entry which is preliminary data.</text>
</comment>
<dbReference type="InterPro" id="IPR001314">
    <property type="entry name" value="Peptidase_S1A"/>
</dbReference>
<keyword evidence="1 5" id="KW-0732">Signal</keyword>
<sequence>MSKFTFILVFTTVSIVCEDNGTNGYNLTFSNSPQSYARQKIRRSVQNWKNHAQCGVTYETRIIGGENAAPGEFPWVVLLLFTSSLLPKNRLAALCSGSIISDRHVITSAHCLIDKDDPSFKLAAVRTGVHNKANHEICVGSVCYPQSKYEDYHIDKQYVHYLFQGSAFSGYDIALIRVDRNFKFNNYVQPICLDTSKTLLKELAGTDFVSSGWGYTRYDKKTKEYYVDANILQKITLPVLSDDQCQLVLQDTYKYSSKISDTESVICAGGSLLRDTCPGDSGGPLMKIISSENDLPRYHLFGTVSFGGTPCGQKFKPGVFTKVSHYLRWISANFNE</sequence>
<dbReference type="Gene3D" id="2.40.10.10">
    <property type="entry name" value="Trypsin-like serine proteases"/>
    <property type="match status" value="3"/>
</dbReference>
<feature type="signal peptide" evidence="5">
    <location>
        <begin position="1"/>
        <end position="17"/>
    </location>
</feature>
<evidence type="ECO:0000256" key="1">
    <source>
        <dbReference type="ARBA" id="ARBA00022729"/>
    </source>
</evidence>
<gene>
    <name evidence="7" type="ORF">LSTR_LSTR002024</name>
</gene>
<dbReference type="FunFam" id="2.40.10.10:FF:000028">
    <property type="entry name" value="Serine protease easter"/>
    <property type="match status" value="1"/>
</dbReference>
<keyword evidence="8" id="KW-1185">Reference proteome</keyword>
<keyword evidence="2" id="KW-1015">Disulfide bond</keyword>
<feature type="chain" id="PRO_5019782258" description="Peptidase S1 domain-containing protein" evidence="5">
    <location>
        <begin position="18"/>
        <end position="336"/>
    </location>
</feature>
<dbReference type="PROSITE" id="PS50240">
    <property type="entry name" value="TRYPSIN_DOM"/>
    <property type="match status" value="1"/>
</dbReference>
<keyword evidence="3" id="KW-0325">Glycoprotein</keyword>
<dbReference type="Pfam" id="PF00089">
    <property type="entry name" value="Trypsin"/>
    <property type="match status" value="1"/>
</dbReference>
<dbReference type="InterPro" id="IPR033116">
    <property type="entry name" value="TRYPSIN_SER"/>
</dbReference>
<dbReference type="SUPFAM" id="SSF50494">
    <property type="entry name" value="Trypsin-like serine proteases"/>
    <property type="match status" value="1"/>
</dbReference>
<accession>A0A482XGX9</accession>
<comment type="similarity">
    <text evidence="4">Belongs to the peptidase S1 family. CLIP subfamily.</text>
</comment>
<evidence type="ECO:0000256" key="5">
    <source>
        <dbReference type="SAM" id="SignalP"/>
    </source>
</evidence>
<evidence type="ECO:0000256" key="4">
    <source>
        <dbReference type="ARBA" id="ARBA00024195"/>
    </source>
</evidence>
<name>A0A482XGX9_LAOST</name>
<dbReference type="GO" id="GO:0006508">
    <property type="term" value="P:proteolysis"/>
    <property type="evidence" value="ECO:0007669"/>
    <property type="project" value="InterPro"/>
</dbReference>
<evidence type="ECO:0000313" key="7">
    <source>
        <dbReference type="EMBL" id="RZF45063.1"/>
    </source>
</evidence>
<evidence type="ECO:0000259" key="6">
    <source>
        <dbReference type="PROSITE" id="PS50240"/>
    </source>
</evidence>
<dbReference type="CDD" id="cd00190">
    <property type="entry name" value="Tryp_SPc"/>
    <property type="match status" value="1"/>
</dbReference>
<dbReference type="InterPro" id="IPR009003">
    <property type="entry name" value="Peptidase_S1_PA"/>
</dbReference>
<dbReference type="InParanoid" id="A0A482XGX9"/>
<dbReference type="Proteomes" id="UP000291343">
    <property type="component" value="Unassembled WGS sequence"/>
</dbReference>